<keyword evidence="3" id="KW-1185">Reference proteome</keyword>
<evidence type="ECO:0000313" key="3">
    <source>
        <dbReference type="Proteomes" id="UP001257234"/>
    </source>
</evidence>
<dbReference type="PANTHER" id="PTHR43685">
    <property type="entry name" value="GLYCOSYLTRANSFERASE"/>
    <property type="match status" value="1"/>
</dbReference>
<organism evidence="2 3">
    <name type="scientific">Christiangramia sediminicola</name>
    <dbReference type="NCBI Taxonomy" id="3073267"/>
    <lineage>
        <taxon>Bacteria</taxon>
        <taxon>Pseudomonadati</taxon>
        <taxon>Bacteroidota</taxon>
        <taxon>Flavobacteriia</taxon>
        <taxon>Flavobacteriales</taxon>
        <taxon>Flavobacteriaceae</taxon>
        <taxon>Christiangramia</taxon>
    </lineage>
</organism>
<dbReference type="InterPro" id="IPR050834">
    <property type="entry name" value="Glycosyltransf_2"/>
</dbReference>
<evidence type="ECO:0000313" key="2">
    <source>
        <dbReference type="EMBL" id="MDR5589707.1"/>
    </source>
</evidence>
<feature type="domain" description="Glycosyltransferase 2-like" evidence="1">
    <location>
        <begin position="1"/>
        <end position="167"/>
    </location>
</feature>
<dbReference type="InterPro" id="IPR001173">
    <property type="entry name" value="Glyco_trans_2-like"/>
</dbReference>
<keyword evidence="2" id="KW-0808">Transferase</keyword>
<dbReference type="Proteomes" id="UP001257234">
    <property type="component" value="Unassembled WGS sequence"/>
</dbReference>
<dbReference type="Gene3D" id="3.90.550.10">
    <property type="entry name" value="Spore Coat Polysaccharide Biosynthesis Protein SpsA, Chain A"/>
    <property type="match status" value="1"/>
</dbReference>
<keyword evidence="2" id="KW-0328">Glycosyltransferase</keyword>
<gene>
    <name evidence="2" type="ORF">RE431_03590</name>
</gene>
<dbReference type="SUPFAM" id="SSF53448">
    <property type="entry name" value="Nucleotide-diphospho-sugar transferases"/>
    <property type="match status" value="1"/>
</dbReference>
<dbReference type="CDD" id="cd00761">
    <property type="entry name" value="Glyco_tranf_GTA_type"/>
    <property type="match status" value="1"/>
</dbReference>
<evidence type="ECO:0000259" key="1">
    <source>
        <dbReference type="Pfam" id="PF00535"/>
    </source>
</evidence>
<reference evidence="3" key="1">
    <citation type="submission" date="2023-07" db="EMBL/GenBank/DDBJ databases">
        <title>Christiangramia sp. SM2212., a novel bacterium of the family Flavobacteriaceae isolated from the sea sediment.</title>
        <authorList>
            <person name="Wang J."/>
            <person name="Zhang X."/>
        </authorList>
    </citation>
    <scope>NUCLEOTIDE SEQUENCE [LARGE SCALE GENOMIC DNA]</scope>
    <source>
        <strain evidence="3">SM2212</strain>
    </source>
</reference>
<dbReference type="InterPro" id="IPR029044">
    <property type="entry name" value="Nucleotide-diphossugar_trans"/>
</dbReference>
<dbReference type="Pfam" id="PF00535">
    <property type="entry name" value="Glycos_transf_2"/>
    <property type="match status" value="1"/>
</dbReference>
<dbReference type="EC" id="2.4.-.-" evidence="2"/>
<dbReference type="RefSeq" id="WP_309560634.1">
    <property type="nucleotide sequence ID" value="NZ_JAVJIU010000001.1"/>
</dbReference>
<protein>
    <submittedName>
        <fullName evidence="2">Glycosyltransferase family 2 protein</fullName>
        <ecNumber evidence="2">2.4.-.-</ecNumber>
    </submittedName>
</protein>
<accession>A0ABU1EMV3</accession>
<comment type="caution">
    <text evidence="2">The sequence shown here is derived from an EMBL/GenBank/DDBJ whole genome shotgun (WGS) entry which is preliminary data.</text>
</comment>
<dbReference type="PANTHER" id="PTHR43685:SF2">
    <property type="entry name" value="GLYCOSYLTRANSFERASE 2-LIKE DOMAIN-CONTAINING PROTEIN"/>
    <property type="match status" value="1"/>
</dbReference>
<sequence length="301" mass="35695">MPVYNRENLVIESLESILKQTYMNWECLIVDDHSTDRTEAVIKNFIKKDHRFKLFKRPSSKNKGANSCRNFGLEKSNGEFIHWFDSDDVAHPECLRISLEEVLKSGLSFCRFGRKLFFGDFNNNLIQPVDKYDRKVITQSNLSQILKNELEFNTCNVLWRKRDLLDERFNEEIVYADEWEYYSRLFSEGVKGISIDVNLFFGRKHNSSTTYEFHSSNQNRVKSKIKATKLVIKNLGEKKLIDGVLTDYFIKLAFMLKSKEILYLILEYSRFNRTKIFKYKFGFEFYPVLRPILKLKGKIMN</sequence>
<proteinExistence type="predicted"/>
<name>A0ABU1EMV3_9FLAO</name>
<dbReference type="EMBL" id="JAVJIU010000001">
    <property type="protein sequence ID" value="MDR5589707.1"/>
    <property type="molecule type" value="Genomic_DNA"/>
</dbReference>
<dbReference type="GO" id="GO:0016757">
    <property type="term" value="F:glycosyltransferase activity"/>
    <property type="evidence" value="ECO:0007669"/>
    <property type="project" value="UniProtKB-KW"/>
</dbReference>